<dbReference type="PANTHER" id="PTHR47591">
    <property type="entry name" value="ZINC FINGER PROTEIN ZAT2-RELATED"/>
    <property type="match status" value="1"/>
</dbReference>
<feature type="compositionally biased region" description="Basic and acidic residues" evidence="2">
    <location>
        <begin position="615"/>
        <end position="628"/>
    </location>
</feature>
<feature type="region of interest" description="Disordered" evidence="2">
    <location>
        <begin position="595"/>
        <end position="653"/>
    </location>
</feature>
<evidence type="ECO:0000259" key="3">
    <source>
        <dbReference type="PROSITE" id="PS50157"/>
    </source>
</evidence>
<evidence type="ECO:0000313" key="4">
    <source>
        <dbReference type="EMBL" id="CAI9088108.1"/>
    </source>
</evidence>
<gene>
    <name evidence="4" type="ORF">OLC1_LOCUS757</name>
</gene>
<dbReference type="Proteomes" id="UP001161247">
    <property type="component" value="Chromosome 1"/>
</dbReference>
<keyword evidence="5" id="KW-1185">Reference proteome</keyword>
<feature type="region of interest" description="Disordered" evidence="2">
    <location>
        <begin position="40"/>
        <end position="89"/>
    </location>
</feature>
<evidence type="ECO:0000256" key="1">
    <source>
        <dbReference type="PROSITE-ProRule" id="PRU00042"/>
    </source>
</evidence>
<feature type="region of interest" description="Disordered" evidence="2">
    <location>
        <begin position="1"/>
        <end position="25"/>
    </location>
</feature>
<reference evidence="4" key="1">
    <citation type="submission" date="2023-03" db="EMBL/GenBank/DDBJ databases">
        <authorList>
            <person name="Julca I."/>
        </authorList>
    </citation>
    <scope>NUCLEOTIDE SEQUENCE</scope>
</reference>
<organism evidence="4 5">
    <name type="scientific">Oldenlandia corymbosa var. corymbosa</name>
    <dbReference type="NCBI Taxonomy" id="529605"/>
    <lineage>
        <taxon>Eukaryota</taxon>
        <taxon>Viridiplantae</taxon>
        <taxon>Streptophyta</taxon>
        <taxon>Embryophyta</taxon>
        <taxon>Tracheophyta</taxon>
        <taxon>Spermatophyta</taxon>
        <taxon>Magnoliopsida</taxon>
        <taxon>eudicotyledons</taxon>
        <taxon>Gunneridae</taxon>
        <taxon>Pentapetalae</taxon>
        <taxon>asterids</taxon>
        <taxon>lamiids</taxon>
        <taxon>Gentianales</taxon>
        <taxon>Rubiaceae</taxon>
        <taxon>Rubioideae</taxon>
        <taxon>Spermacoceae</taxon>
        <taxon>Hedyotis-Oldenlandia complex</taxon>
        <taxon>Oldenlandia</taxon>
    </lineage>
</organism>
<feature type="compositionally biased region" description="Polar residues" evidence="2">
    <location>
        <begin position="226"/>
        <end position="239"/>
    </location>
</feature>
<proteinExistence type="predicted"/>
<evidence type="ECO:0000256" key="2">
    <source>
        <dbReference type="SAM" id="MobiDB-lite"/>
    </source>
</evidence>
<feature type="compositionally biased region" description="Basic and acidic residues" evidence="2">
    <location>
        <begin position="388"/>
        <end position="401"/>
    </location>
</feature>
<feature type="compositionally biased region" description="Acidic residues" evidence="2">
    <location>
        <begin position="66"/>
        <end position="76"/>
    </location>
</feature>
<dbReference type="Pfam" id="PF13912">
    <property type="entry name" value="zf-C2H2_6"/>
    <property type="match status" value="4"/>
</dbReference>
<dbReference type="GO" id="GO:0008270">
    <property type="term" value="F:zinc ion binding"/>
    <property type="evidence" value="ECO:0007669"/>
    <property type="project" value="UniProtKB-KW"/>
</dbReference>
<keyword evidence="1" id="KW-0479">Metal-binding</keyword>
<dbReference type="SMART" id="SM00355">
    <property type="entry name" value="ZnF_C2H2"/>
    <property type="match status" value="4"/>
</dbReference>
<feature type="region of interest" description="Disordered" evidence="2">
    <location>
        <begin position="373"/>
        <end position="415"/>
    </location>
</feature>
<dbReference type="InterPro" id="IPR036236">
    <property type="entry name" value="Znf_C2H2_sf"/>
</dbReference>
<feature type="domain" description="C2H2-type" evidence="3">
    <location>
        <begin position="655"/>
        <end position="682"/>
    </location>
</feature>
<accession>A0AAV1C0G5</accession>
<dbReference type="InterPro" id="IPR013087">
    <property type="entry name" value="Znf_C2H2_type"/>
</dbReference>
<dbReference type="PROSITE" id="PS00028">
    <property type="entry name" value="ZINC_FINGER_C2H2_1"/>
    <property type="match status" value="4"/>
</dbReference>
<protein>
    <submittedName>
        <fullName evidence="4">OLC1v1022353C1</fullName>
    </submittedName>
</protein>
<feature type="compositionally biased region" description="Low complexity" evidence="2">
    <location>
        <begin position="240"/>
        <end position="255"/>
    </location>
</feature>
<dbReference type="Gene3D" id="3.30.160.60">
    <property type="entry name" value="Classic Zinc Finger"/>
    <property type="match status" value="1"/>
</dbReference>
<keyword evidence="1" id="KW-0863">Zinc-finger</keyword>
<feature type="compositionally biased region" description="Polar residues" evidence="2">
    <location>
        <begin position="79"/>
        <end position="89"/>
    </location>
</feature>
<dbReference type="PROSITE" id="PS50157">
    <property type="entry name" value="ZINC_FINGER_C2H2_2"/>
    <property type="match status" value="4"/>
</dbReference>
<sequence>MVEDKEDQLDSMVKTKRSSLFGGDIHGKDQSAGKLCIKLKFPKEEEEDDEDENTHNMMTGNTNSWAEEEEEVAEEESPAKQNQNNTEDNATAAAAAATVTLARICQVCGKGFKSGKALGGHMRVHFQPNKDLIFTTKKLNQQQPLMIKKLKKPKREKRPEFFVNKKPTYYYYSSYKSSQSELDGLDHEDYPCSICGKNFPSMKSLSGHMRCHPEREWRGIQPPSFSPLSSVHNNNNKLGSPSSSVSDPDQPQYSSNDEDDDDDDDDDDDMHVVDDPEKGDETDDLSKSLGNCWSVTAKRGRKAIFDMKGKEEAADEDDDEQGIKERNAIFQLMSLARGGFFEADNNNNQKVVKDGFGSANSNHEGIDMRRVVSVDESKKKKRRRIRHHPVEELNRTEDDSKKRKSDVGSGIGIGTGMIEDHKGHVIKKGVQRTDFLAGGKNLEMDINWPNDQCAAEKKDFWGDEDADDDSEKTLDNQQLMNLQHLKQSGSITSNGNLIMGVQSKKKKKKKMKLRDLESVHHHHDYDHNLPTPSTAALTVQPKGNSSSSPELLEKFRCTTCDKCFSTHQALGGHRSGHNKSRMLIENALDHYESTAAAGEHEDDDHEDDENPTMEGIKKLSGDGQHEESAGSNRSKSKGPVVAEESGGDGSEQDHHLCEICNKQFPSGQALGGHKRCHWSNNNAARIQVASPAGFEGPAVSHTDHAKAVGFDLNEEPPMEDADYDDVRGTNGCGYATSNSIEFPFF</sequence>
<evidence type="ECO:0000313" key="5">
    <source>
        <dbReference type="Proteomes" id="UP001161247"/>
    </source>
</evidence>
<feature type="compositionally biased region" description="Acidic residues" evidence="2">
    <location>
        <begin position="256"/>
        <end position="269"/>
    </location>
</feature>
<dbReference type="SUPFAM" id="SSF57667">
    <property type="entry name" value="beta-beta-alpha zinc fingers"/>
    <property type="match status" value="2"/>
</dbReference>
<feature type="domain" description="C2H2-type" evidence="3">
    <location>
        <begin position="555"/>
        <end position="582"/>
    </location>
</feature>
<feature type="compositionally biased region" description="Polar residues" evidence="2">
    <location>
        <begin position="55"/>
        <end position="65"/>
    </location>
</feature>
<dbReference type="PANTHER" id="PTHR47591:SF1">
    <property type="entry name" value="ZINC FINGER PROTEIN ZAT2-RELATED"/>
    <property type="match status" value="1"/>
</dbReference>
<feature type="domain" description="C2H2-type" evidence="3">
    <location>
        <begin position="190"/>
        <end position="217"/>
    </location>
</feature>
<keyword evidence="1" id="KW-0862">Zinc</keyword>
<feature type="compositionally biased region" description="Acidic residues" evidence="2">
    <location>
        <begin position="600"/>
        <end position="611"/>
    </location>
</feature>
<feature type="region of interest" description="Disordered" evidence="2">
    <location>
        <begin position="523"/>
        <end position="550"/>
    </location>
</feature>
<feature type="region of interest" description="Disordered" evidence="2">
    <location>
        <begin position="221"/>
        <end position="288"/>
    </location>
</feature>
<feature type="compositionally biased region" description="Polar residues" evidence="2">
    <location>
        <begin position="530"/>
        <end position="549"/>
    </location>
</feature>
<dbReference type="AlphaFoldDB" id="A0AAV1C0G5"/>
<dbReference type="EMBL" id="OX459118">
    <property type="protein sequence ID" value="CAI9088108.1"/>
    <property type="molecule type" value="Genomic_DNA"/>
</dbReference>
<name>A0AAV1C0G5_OLDCO</name>
<feature type="domain" description="C2H2-type" evidence="3">
    <location>
        <begin position="103"/>
        <end position="130"/>
    </location>
</feature>